<dbReference type="Pfam" id="PF07730">
    <property type="entry name" value="HisKA_3"/>
    <property type="match status" value="1"/>
</dbReference>
<proteinExistence type="predicted"/>
<evidence type="ECO:0000313" key="12">
    <source>
        <dbReference type="Proteomes" id="UP000318331"/>
    </source>
</evidence>
<reference evidence="11 12" key="1">
    <citation type="submission" date="2019-06" db="EMBL/GenBank/DDBJ databases">
        <title>Sequencing the genomes of 1000 actinobacteria strains.</title>
        <authorList>
            <person name="Klenk H.-P."/>
        </authorList>
    </citation>
    <scope>NUCLEOTIDE SEQUENCE [LARGE SCALE GENOMIC DNA]</scope>
    <source>
        <strain evidence="11 12">DSM 18031</strain>
    </source>
</reference>
<evidence type="ECO:0000256" key="2">
    <source>
        <dbReference type="ARBA" id="ARBA00012438"/>
    </source>
</evidence>
<name>A0A543HYZ3_9MICO</name>
<keyword evidence="5" id="KW-0547">Nucleotide-binding</keyword>
<feature type="transmembrane region" description="Helical" evidence="9">
    <location>
        <begin position="30"/>
        <end position="48"/>
    </location>
</feature>
<keyword evidence="9" id="KW-1133">Transmembrane helix</keyword>
<gene>
    <name evidence="11" type="ORF">FB466_1738</name>
</gene>
<protein>
    <recommendedName>
        <fullName evidence="2">histidine kinase</fullName>
        <ecNumber evidence="2">2.7.13.3</ecNumber>
    </recommendedName>
</protein>
<dbReference type="EMBL" id="VFPN01000002">
    <property type="protein sequence ID" value="TQM63475.1"/>
    <property type="molecule type" value="Genomic_DNA"/>
</dbReference>
<keyword evidence="6 11" id="KW-0418">Kinase</keyword>
<keyword evidence="7" id="KW-0067">ATP-binding</keyword>
<sequence length="334" mass="35694">MTLRVPAAVLWLLARLVSVGSVIGIACGDHWMLIPFILVSAGEIAGSARHGIRPFVYLAVSGMVFMIADVCTGFDAPTAKMMMVGMVLSLLIGSLGKALIAQKQRETKILREHIYATASAERRRITRDLHDVLAESLGAIILQADTLQALRQSGTVDGPALDERIRGIRQIAQEGLIEVRRAIDGVRVQEDSPFDLVLGELVSRLERTTGQKIHLSLNNAADLTHREHSAVLLAVARQAVSNALEHAPGSAVSVSATVQDGRASLIVANPVSSRGGAERTRAAVALSSLSACGERRRGHGLRFMRERLDLVGGTLKAGLNGEGDWVVRATVSSE</sequence>
<feature type="transmembrane region" description="Helical" evidence="9">
    <location>
        <begin position="82"/>
        <end position="101"/>
    </location>
</feature>
<dbReference type="PANTHER" id="PTHR24421">
    <property type="entry name" value="NITRATE/NITRITE SENSOR PROTEIN NARX-RELATED"/>
    <property type="match status" value="1"/>
</dbReference>
<dbReference type="PANTHER" id="PTHR24421:SF10">
    <property type="entry name" value="NITRATE_NITRITE SENSOR PROTEIN NARQ"/>
    <property type="match status" value="1"/>
</dbReference>
<dbReference type="SUPFAM" id="SSF55874">
    <property type="entry name" value="ATPase domain of HSP90 chaperone/DNA topoisomerase II/histidine kinase"/>
    <property type="match status" value="1"/>
</dbReference>
<dbReference type="Proteomes" id="UP000318331">
    <property type="component" value="Unassembled WGS sequence"/>
</dbReference>
<evidence type="ECO:0000256" key="3">
    <source>
        <dbReference type="ARBA" id="ARBA00022553"/>
    </source>
</evidence>
<dbReference type="GO" id="GO:0005524">
    <property type="term" value="F:ATP binding"/>
    <property type="evidence" value="ECO:0007669"/>
    <property type="project" value="UniProtKB-KW"/>
</dbReference>
<dbReference type="InterPro" id="IPR036890">
    <property type="entry name" value="HATPase_C_sf"/>
</dbReference>
<evidence type="ECO:0000256" key="6">
    <source>
        <dbReference type="ARBA" id="ARBA00022777"/>
    </source>
</evidence>
<dbReference type="RefSeq" id="WP_141917578.1">
    <property type="nucleotide sequence ID" value="NZ_BAAAYS010000011.1"/>
</dbReference>
<dbReference type="EC" id="2.7.13.3" evidence="2"/>
<keyword evidence="9" id="KW-0812">Transmembrane</keyword>
<feature type="transmembrane region" description="Helical" evidence="9">
    <location>
        <begin position="55"/>
        <end position="76"/>
    </location>
</feature>
<dbReference type="OrthoDB" id="227596at2"/>
<evidence type="ECO:0000256" key="9">
    <source>
        <dbReference type="SAM" id="Phobius"/>
    </source>
</evidence>
<keyword evidence="8" id="KW-0902">Two-component regulatory system</keyword>
<comment type="caution">
    <text evidence="11">The sequence shown here is derived from an EMBL/GenBank/DDBJ whole genome shotgun (WGS) entry which is preliminary data.</text>
</comment>
<organism evidence="11 12">
    <name type="scientific">Klugiella xanthotipulae</name>
    <dbReference type="NCBI Taxonomy" id="244735"/>
    <lineage>
        <taxon>Bacteria</taxon>
        <taxon>Bacillati</taxon>
        <taxon>Actinomycetota</taxon>
        <taxon>Actinomycetes</taxon>
        <taxon>Micrococcales</taxon>
        <taxon>Microbacteriaceae</taxon>
        <taxon>Klugiella</taxon>
    </lineage>
</organism>
<comment type="catalytic activity">
    <reaction evidence="1">
        <text>ATP + protein L-histidine = ADP + protein N-phospho-L-histidine.</text>
        <dbReference type="EC" id="2.7.13.3"/>
    </reaction>
</comment>
<evidence type="ECO:0000256" key="8">
    <source>
        <dbReference type="ARBA" id="ARBA00023012"/>
    </source>
</evidence>
<feature type="domain" description="Signal transduction histidine kinase subgroup 3 dimerisation and phosphoacceptor" evidence="10">
    <location>
        <begin position="121"/>
        <end position="187"/>
    </location>
</feature>
<dbReference type="InterPro" id="IPR011712">
    <property type="entry name" value="Sig_transdc_His_kin_sub3_dim/P"/>
</dbReference>
<dbReference type="GO" id="GO:0046983">
    <property type="term" value="F:protein dimerization activity"/>
    <property type="evidence" value="ECO:0007669"/>
    <property type="project" value="InterPro"/>
</dbReference>
<evidence type="ECO:0000313" key="11">
    <source>
        <dbReference type="EMBL" id="TQM63475.1"/>
    </source>
</evidence>
<dbReference type="Gene3D" id="3.30.565.10">
    <property type="entry name" value="Histidine kinase-like ATPase, C-terminal domain"/>
    <property type="match status" value="1"/>
</dbReference>
<dbReference type="InterPro" id="IPR050482">
    <property type="entry name" value="Sensor_HK_TwoCompSys"/>
</dbReference>
<evidence type="ECO:0000256" key="5">
    <source>
        <dbReference type="ARBA" id="ARBA00022741"/>
    </source>
</evidence>
<keyword evidence="9" id="KW-0472">Membrane</keyword>
<dbReference type="CDD" id="cd16917">
    <property type="entry name" value="HATPase_UhpB-NarQ-NarX-like"/>
    <property type="match status" value="1"/>
</dbReference>
<keyword evidence="4" id="KW-0808">Transferase</keyword>
<evidence type="ECO:0000259" key="10">
    <source>
        <dbReference type="Pfam" id="PF07730"/>
    </source>
</evidence>
<dbReference type="GO" id="GO:0016020">
    <property type="term" value="C:membrane"/>
    <property type="evidence" value="ECO:0007669"/>
    <property type="project" value="InterPro"/>
</dbReference>
<dbReference type="PROSITE" id="PS51257">
    <property type="entry name" value="PROKAR_LIPOPROTEIN"/>
    <property type="match status" value="1"/>
</dbReference>
<evidence type="ECO:0000256" key="4">
    <source>
        <dbReference type="ARBA" id="ARBA00022679"/>
    </source>
</evidence>
<dbReference type="AlphaFoldDB" id="A0A543HYZ3"/>
<evidence type="ECO:0000256" key="1">
    <source>
        <dbReference type="ARBA" id="ARBA00000085"/>
    </source>
</evidence>
<keyword evidence="12" id="KW-1185">Reference proteome</keyword>
<accession>A0A543HYZ3</accession>
<dbReference type="GO" id="GO:0000155">
    <property type="term" value="F:phosphorelay sensor kinase activity"/>
    <property type="evidence" value="ECO:0007669"/>
    <property type="project" value="InterPro"/>
</dbReference>
<evidence type="ECO:0000256" key="7">
    <source>
        <dbReference type="ARBA" id="ARBA00022840"/>
    </source>
</evidence>
<keyword evidence="3" id="KW-0597">Phosphoprotein</keyword>
<dbReference type="Gene3D" id="1.20.5.1930">
    <property type="match status" value="1"/>
</dbReference>